<dbReference type="InterPro" id="IPR036412">
    <property type="entry name" value="HAD-like_sf"/>
</dbReference>
<dbReference type="InterPro" id="IPR052550">
    <property type="entry name" value="Pyrimidine_5'-ntase_YjjG"/>
</dbReference>
<dbReference type="GO" id="GO:0016787">
    <property type="term" value="F:hydrolase activity"/>
    <property type="evidence" value="ECO:0007669"/>
    <property type="project" value="UniProtKB-KW"/>
</dbReference>
<dbReference type="SFLD" id="SFLDS00003">
    <property type="entry name" value="Haloacid_Dehalogenase"/>
    <property type="match status" value="1"/>
</dbReference>
<dbReference type="RefSeq" id="WP_133873676.1">
    <property type="nucleotide sequence ID" value="NZ_BOMD01000105.1"/>
</dbReference>
<evidence type="ECO:0000313" key="1">
    <source>
        <dbReference type="EMBL" id="TDO39326.1"/>
    </source>
</evidence>
<dbReference type="InterPro" id="IPR023214">
    <property type="entry name" value="HAD_sf"/>
</dbReference>
<accession>A0A4R6JVY6</accession>
<keyword evidence="1" id="KW-0378">Hydrolase</keyword>
<evidence type="ECO:0000313" key="2">
    <source>
        <dbReference type="Proteomes" id="UP000294901"/>
    </source>
</evidence>
<dbReference type="PANTHER" id="PTHR47478">
    <property type="match status" value="1"/>
</dbReference>
<dbReference type="SFLD" id="SFLDG01129">
    <property type="entry name" value="C1.5:_HAD__Beta-PGM__Phosphata"/>
    <property type="match status" value="1"/>
</dbReference>
<name>A0A4R6JVY6_9ACTN</name>
<proteinExistence type="predicted"/>
<dbReference type="Proteomes" id="UP000294901">
    <property type="component" value="Unassembled WGS sequence"/>
</dbReference>
<dbReference type="Gene3D" id="3.40.50.1000">
    <property type="entry name" value="HAD superfamily/HAD-like"/>
    <property type="match status" value="1"/>
</dbReference>
<reference evidence="1 2" key="1">
    <citation type="submission" date="2019-03" db="EMBL/GenBank/DDBJ databases">
        <title>Sequencing the genomes of 1000 actinobacteria strains.</title>
        <authorList>
            <person name="Klenk H.-P."/>
        </authorList>
    </citation>
    <scope>NUCLEOTIDE SEQUENCE [LARGE SCALE GENOMIC DNA]</scope>
    <source>
        <strain evidence="1 2">DSM 43805</strain>
    </source>
</reference>
<gene>
    <name evidence="1" type="ORF">C8E87_3011</name>
</gene>
<comment type="caution">
    <text evidence="1">The sequence shown here is derived from an EMBL/GenBank/DDBJ whole genome shotgun (WGS) entry which is preliminary data.</text>
</comment>
<organism evidence="1 2">
    <name type="scientific">Paractinoplanes brasiliensis</name>
    <dbReference type="NCBI Taxonomy" id="52695"/>
    <lineage>
        <taxon>Bacteria</taxon>
        <taxon>Bacillati</taxon>
        <taxon>Actinomycetota</taxon>
        <taxon>Actinomycetes</taxon>
        <taxon>Micromonosporales</taxon>
        <taxon>Micromonosporaceae</taxon>
        <taxon>Paractinoplanes</taxon>
    </lineage>
</organism>
<dbReference type="Pfam" id="PF00702">
    <property type="entry name" value="Hydrolase"/>
    <property type="match status" value="1"/>
</dbReference>
<keyword evidence="2" id="KW-1185">Reference proteome</keyword>
<dbReference type="PANTHER" id="PTHR47478:SF1">
    <property type="entry name" value="PYRIMIDINE 5'-NUCLEOTIDASE YJJG"/>
    <property type="match status" value="1"/>
</dbReference>
<dbReference type="AlphaFoldDB" id="A0A4R6JVY6"/>
<sequence>MLLLLDLDNTLVDRTAAFKTWAHARFGGSEVPWLTTEDRDGYRRREELAALIAARYRLDAAEVLLELRAGMIDNLTPNPLMIAALTGATALGYVPVVVTNGTVAQQEAKLRRAGLDEVVAGWVVSEGVGVRKPSRRIFELAAEAVGRTLDEGGWMIGDHAEYDIGGGTGAGLRTGWVSAGREWPDSLPYRPTTTAPDCVTLLSQLINPTTLPPAGRRSSST</sequence>
<protein>
    <submittedName>
        <fullName evidence="1">Putative hydrolase of the HAD superfamily</fullName>
    </submittedName>
</protein>
<dbReference type="SUPFAM" id="SSF56784">
    <property type="entry name" value="HAD-like"/>
    <property type="match status" value="1"/>
</dbReference>
<dbReference type="OrthoDB" id="3680851at2"/>
<dbReference type="EMBL" id="SNWR01000001">
    <property type="protein sequence ID" value="TDO39326.1"/>
    <property type="molecule type" value="Genomic_DNA"/>
</dbReference>